<keyword evidence="1" id="KW-1133">Transmembrane helix</keyword>
<proteinExistence type="predicted"/>
<dbReference type="AlphaFoldDB" id="A0AAQ3PMR0"/>
<evidence type="ECO:0000313" key="2">
    <source>
        <dbReference type="EMBL" id="WVZ52991.1"/>
    </source>
</evidence>
<name>A0AAQ3PMR0_PASNO</name>
<keyword evidence="1" id="KW-0472">Membrane</keyword>
<feature type="transmembrane region" description="Helical" evidence="1">
    <location>
        <begin position="20"/>
        <end position="42"/>
    </location>
</feature>
<reference evidence="2 3" key="1">
    <citation type="submission" date="2024-02" db="EMBL/GenBank/DDBJ databases">
        <title>High-quality chromosome-scale genome assembly of Pensacola bahiagrass (Paspalum notatum Flugge var. saurae).</title>
        <authorList>
            <person name="Vega J.M."/>
            <person name="Podio M."/>
            <person name="Orjuela J."/>
            <person name="Siena L.A."/>
            <person name="Pessino S.C."/>
            <person name="Combes M.C."/>
            <person name="Mariac C."/>
            <person name="Albertini E."/>
            <person name="Pupilli F."/>
            <person name="Ortiz J.P.A."/>
            <person name="Leblanc O."/>
        </authorList>
    </citation>
    <scope>NUCLEOTIDE SEQUENCE [LARGE SCALE GENOMIC DNA]</scope>
    <source>
        <strain evidence="2">R1</strain>
        <tissue evidence="2">Leaf</tissue>
    </source>
</reference>
<gene>
    <name evidence="2" type="ORF">U9M48_003986</name>
</gene>
<dbReference type="PANTHER" id="PTHR33116:SF87">
    <property type="entry name" value="OS01G0158850 PROTEIN"/>
    <property type="match status" value="1"/>
</dbReference>
<protein>
    <submittedName>
        <fullName evidence="2">Uncharacterized protein</fullName>
    </submittedName>
</protein>
<sequence length="232" mass="27453">MVEEKFENWLSRWKGKLLSIGGRLVLINSVLSSLPMFMMFFLEVPRGVLKRLDYYRTHFFWKNDRHKKKYRLARWEIVCMPKDQEGLGILDLDTKKKCLLDNGFSTNEDGLWQHVLRNKYLRYKMLTQLEKKLGDSQFWSGLMGIKDHWVKWGGSKHESLLLTGVAGILWVLWLSRNNAVFDKCRSKSFMLEHTGFDYGPSCSEVKNVNIYSKRVANLKWWQCNYSLRLDGL</sequence>
<keyword evidence="3" id="KW-1185">Reference proteome</keyword>
<evidence type="ECO:0000313" key="3">
    <source>
        <dbReference type="Proteomes" id="UP001341281"/>
    </source>
</evidence>
<organism evidence="2 3">
    <name type="scientific">Paspalum notatum var. saurae</name>
    <dbReference type="NCBI Taxonomy" id="547442"/>
    <lineage>
        <taxon>Eukaryota</taxon>
        <taxon>Viridiplantae</taxon>
        <taxon>Streptophyta</taxon>
        <taxon>Embryophyta</taxon>
        <taxon>Tracheophyta</taxon>
        <taxon>Spermatophyta</taxon>
        <taxon>Magnoliopsida</taxon>
        <taxon>Liliopsida</taxon>
        <taxon>Poales</taxon>
        <taxon>Poaceae</taxon>
        <taxon>PACMAD clade</taxon>
        <taxon>Panicoideae</taxon>
        <taxon>Andropogonodae</taxon>
        <taxon>Paspaleae</taxon>
        <taxon>Paspalinae</taxon>
        <taxon>Paspalum</taxon>
    </lineage>
</organism>
<keyword evidence="1" id="KW-0812">Transmembrane</keyword>
<dbReference type="PANTHER" id="PTHR33116">
    <property type="entry name" value="REVERSE TRANSCRIPTASE ZINC-BINDING DOMAIN-CONTAINING PROTEIN-RELATED-RELATED"/>
    <property type="match status" value="1"/>
</dbReference>
<dbReference type="EMBL" id="CP144745">
    <property type="protein sequence ID" value="WVZ52991.1"/>
    <property type="molecule type" value="Genomic_DNA"/>
</dbReference>
<accession>A0AAQ3PMR0</accession>
<feature type="non-terminal residue" evidence="2">
    <location>
        <position position="1"/>
    </location>
</feature>
<dbReference type="Proteomes" id="UP001341281">
    <property type="component" value="Chromosome 01"/>
</dbReference>
<evidence type="ECO:0000256" key="1">
    <source>
        <dbReference type="SAM" id="Phobius"/>
    </source>
</evidence>